<keyword evidence="1" id="KW-0031">Aminopeptidase</keyword>
<dbReference type="SUPFAM" id="SSF55920">
    <property type="entry name" value="Creatinase/aminopeptidase"/>
    <property type="match status" value="1"/>
</dbReference>
<sequence length="281" mass="29706">MFARHTFYKSADDIRQMIEPGLATAAALDAARKTIAAGVSTLAVDAAAERAIVKWGGASNFKLVPGYRHTVCASVNDEVVHGIPTERKLAPGDIVSIDAGAILGGWNGDAAMTVVIPDTSRPDLVTDRETLSAVTRGSLWAGIARLASARHLNELGDAIEGHIEDEGRRLGHDFGILTEYVGHGIGRSMHEDPPVYNYRVKGKGPDVKPGLVVAIEPMVTWGSPETKVLDDGWTVSTVDGLSACHWEHTVAVHADGIWVTTAVDGGAADLAPWGVTPVRPA</sequence>
<dbReference type="GO" id="GO:0005829">
    <property type="term" value="C:cytosol"/>
    <property type="evidence" value="ECO:0007669"/>
    <property type="project" value="TreeGrafter"/>
</dbReference>
<dbReference type="GO" id="GO:0070006">
    <property type="term" value="F:metalloaminopeptidase activity"/>
    <property type="evidence" value="ECO:0007669"/>
    <property type="project" value="InterPro"/>
</dbReference>
<dbReference type="InterPro" id="IPR036005">
    <property type="entry name" value="Creatinase/aminopeptidase-like"/>
</dbReference>
<gene>
    <name evidence="6" type="ORF">UFOPK3516_00179</name>
</gene>
<dbReference type="AlphaFoldDB" id="A0A6J7F038"/>
<dbReference type="GO" id="GO:0046872">
    <property type="term" value="F:metal ion binding"/>
    <property type="evidence" value="ECO:0007669"/>
    <property type="project" value="UniProtKB-KW"/>
</dbReference>
<reference evidence="6" key="1">
    <citation type="submission" date="2020-05" db="EMBL/GenBank/DDBJ databases">
        <authorList>
            <person name="Chiriac C."/>
            <person name="Salcher M."/>
            <person name="Ghai R."/>
            <person name="Kavagutti S V."/>
        </authorList>
    </citation>
    <scope>NUCLEOTIDE SEQUENCE</scope>
</reference>
<feature type="domain" description="Peptidase M24" evidence="5">
    <location>
        <begin position="17"/>
        <end position="253"/>
    </location>
</feature>
<dbReference type="GO" id="GO:0006508">
    <property type="term" value="P:proteolysis"/>
    <property type="evidence" value="ECO:0007669"/>
    <property type="project" value="UniProtKB-KW"/>
</dbReference>
<keyword evidence="2" id="KW-0645">Protease</keyword>
<dbReference type="InterPro" id="IPR002467">
    <property type="entry name" value="Pept_M24A_MAP1"/>
</dbReference>
<dbReference type="HAMAP" id="MF_01974">
    <property type="entry name" value="MetAP_1"/>
    <property type="match status" value="1"/>
</dbReference>
<evidence type="ECO:0000259" key="5">
    <source>
        <dbReference type="Pfam" id="PF00557"/>
    </source>
</evidence>
<evidence type="ECO:0000313" key="6">
    <source>
        <dbReference type="EMBL" id="CAB4888856.1"/>
    </source>
</evidence>
<protein>
    <submittedName>
        <fullName evidence="6">Unannotated protein</fullName>
    </submittedName>
</protein>
<evidence type="ECO:0000256" key="4">
    <source>
        <dbReference type="ARBA" id="ARBA00022801"/>
    </source>
</evidence>
<dbReference type="Pfam" id="PF00557">
    <property type="entry name" value="Peptidase_M24"/>
    <property type="match status" value="1"/>
</dbReference>
<keyword evidence="3" id="KW-0479">Metal-binding</keyword>
<name>A0A6J7F038_9ZZZZ</name>
<evidence type="ECO:0000256" key="3">
    <source>
        <dbReference type="ARBA" id="ARBA00022723"/>
    </source>
</evidence>
<dbReference type="PROSITE" id="PS00680">
    <property type="entry name" value="MAP_1"/>
    <property type="match status" value="1"/>
</dbReference>
<dbReference type="InterPro" id="IPR001714">
    <property type="entry name" value="Pept_M24_MAP"/>
</dbReference>
<dbReference type="EMBL" id="CAFBMB010000006">
    <property type="protein sequence ID" value="CAB4888856.1"/>
    <property type="molecule type" value="Genomic_DNA"/>
</dbReference>
<organism evidence="6">
    <name type="scientific">freshwater metagenome</name>
    <dbReference type="NCBI Taxonomy" id="449393"/>
    <lineage>
        <taxon>unclassified sequences</taxon>
        <taxon>metagenomes</taxon>
        <taxon>ecological metagenomes</taxon>
    </lineage>
</organism>
<dbReference type="PANTHER" id="PTHR43330">
    <property type="entry name" value="METHIONINE AMINOPEPTIDASE"/>
    <property type="match status" value="1"/>
</dbReference>
<dbReference type="InterPro" id="IPR000994">
    <property type="entry name" value="Pept_M24"/>
</dbReference>
<dbReference type="PRINTS" id="PR00599">
    <property type="entry name" value="MAPEPTIDASE"/>
</dbReference>
<dbReference type="Gene3D" id="3.90.230.10">
    <property type="entry name" value="Creatinase/methionine aminopeptidase superfamily"/>
    <property type="match status" value="1"/>
</dbReference>
<evidence type="ECO:0000256" key="1">
    <source>
        <dbReference type="ARBA" id="ARBA00022438"/>
    </source>
</evidence>
<accession>A0A6J7F038</accession>
<dbReference type="PANTHER" id="PTHR43330:SF27">
    <property type="entry name" value="METHIONINE AMINOPEPTIDASE"/>
    <property type="match status" value="1"/>
</dbReference>
<keyword evidence="4" id="KW-0378">Hydrolase</keyword>
<evidence type="ECO:0000256" key="2">
    <source>
        <dbReference type="ARBA" id="ARBA00022670"/>
    </source>
</evidence>
<proteinExistence type="inferred from homology"/>
<dbReference type="NCBIfam" id="TIGR00500">
    <property type="entry name" value="met_pdase_I"/>
    <property type="match status" value="1"/>
</dbReference>